<evidence type="ECO:0000313" key="3">
    <source>
        <dbReference type="Proteomes" id="UP000181909"/>
    </source>
</evidence>
<evidence type="ECO:0000256" key="1">
    <source>
        <dbReference type="SAM" id="MobiDB-lite"/>
    </source>
</evidence>
<sequence>MSTHTKWNHRLRPRVLGTVTGVVLLLGGGFAVQAVADSGVKPAPAAPKVTTPGDAAPQTVSKPVGSKPAGTPKVVEAGKQADAGKPGTAPVPAEAPRVIKPGSGAQK</sequence>
<feature type="region of interest" description="Disordered" evidence="1">
    <location>
        <begin position="41"/>
        <end position="107"/>
    </location>
</feature>
<protein>
    <submittedName>
        <fullName evidence="2">Uncharacterized protein</fullName>
    </submittedName>
</protein>
<reference evidence="2 3" key="1">
    <citation type="submission" date="2016-11" db="EMBL/GenBank/DDBJ databases">
        <authorList>
            <person name="Jaros S."/>
            <person name="Januszkiewicz K."/>
            <person name="Wedrychowicz H."/>
        </authorList>
    </citation>
    <scope>NUCLEOTIDE SEQUENCE [LARGE SCALE GENOMIC DNA]</scope>
    <source>
        <strain evidence="2 3">OK807</strain>
    </source>
</reference>
<gene>
    <name evidence="2" type="ORF">SAMN02787144_1007156</name>
</gene>
<accession>A0A1K2AMH9</accession>
<proteinExistence type="predicted"/>
<dbReference type="STRING" id="1893.SAMN02787144_1007156"/>
<dbReference type="OrthoDB" id="9916278at2"/>
<organism evidence="2 3">
    <name type="scientific">Streptomyces atratus</name>
    <dbReference type="NCBI Taxonomy" id="1893"/>
    <lineage>
        <taxon>Bacteria</taxon>
        <taxon>Bacillati</taxon>
        <taxon>Actinomycetota</taxon>
        <taxon>Actinomycetes</taxon>
        <taxon>Kitasatosporales</taxon>
        <taxon>Streptomycetaceae</taxon>
        <taxon>Streptomyces</taxon>
    </lineage>
</organism>
<feature type="compositionally biased region" description="Low complexity" evidence="1">
    <location>
        <begin position="41"/>
        <end position="53"/>
    </location>
</feature>
<dbReference type="Proteomes" id="UP000181909">
    <property type="component" value="Unassembled WGS sequence"/>
</dbReference>
<dbReference type="EMBL" id="FPJO01000007">
    <property type="protein sequence ID" value="SFX87695.1"/>
    <property type="molecule type" value="Genomic_DNA"/>
</dbReference>
<evidence type="ECO:0000313" key="2">
    <source>
        <dbReference type="EMBL" id="SFX87695.1"/>
    </source>
</evidence>
<dbReference type="AlphaFoldDB" id="A0A1K2AMH9"/>
<dbReference type="RefSeq" id="WP_072485644.1">
    <property type="nucleotide sequence ID" value="NZ_FPJO01000007.1"/>
</dbReference>
<name>A0A1K2AMH9_STRAR</name>